<organism evidence="1 2">
    <name type="scientific">Mycena metata</name>
    <dbReference type="NCBI Taxonomy" id="1033252"/>
    <lineage>
        <taxon>Eukaryota</taxon>
        <taxon>Fungi</taxon>
        <taxon>Dikarya</taxon>
        <taxon>Basidiomycota</taxon>
        <taxon>Agaricomycotina</taxon>
        <taxon>Agaricomycetes</taxon>
        <taxon>Agaricomycetidae</taxon>
        <taxon>Agaricales</taxon>
        <taxon>Marasmiineae</taxon>
        <taxon>Mycenaceae</taxon>
        <taxon>Mycena</taxon>
    </lineage>
</organism>
<protein>
    <submittedName>
        <fullName evidence="1">Uncharacterized protein</fullName>
    </submittedName>
</protein>
<dbReference type="EMBL" id="JARKIB010000035">
    <property type="protein sequence ID" value="KAJ7761402.1"/>
    <property type="molecule type" value="Genomic_DNA"/>
</dbReference>
<gene>
    <name evidence="1" type="ORF">B0H16DRAFT_1456149</name>
</gene>
<reference evidence="1" key="1">
    <citation type="submission" date="2023-03" db="EMBL/GenBank/DDBJ databases">
        <title>Massive genome expansion in bonnet fungi (Mycena s.s.) driven by repeated elements and novel gene families across ecological guilds.</title>
        <authorList>
            <consortium name="Lawrence Berkeley National Laboratory"/>
            <person name="Harder C.B."/>
            <person name="Miyauchi S."/>
            <person name="Viragh M."/>
            <person name="Kuo A."/>
            <person name="Thoen E."/>
            <person name="Andreopoulos B."/>
            <person name="Lu D."/>
            <person name="Skrede I."/>
            <person name="Drula E."/>
            <person name="Henrissat B."/>
            <person name="Morin E."/>
            <person name="Kohler A."/>
            <person name="Barry K."/>
            <person name="LaButti K."/>
            <person name="Morin E."/>
            <person name="Salamov A."/>
            <person name="Lipzen A."/>
            <person name="Mereny Z."/>
            <person name="Hegedus B."/>
            <person name="Baldrian P."/>
            <person name="Stursova M."/>
            <person name="Weitz H."/>
            <person name="Taylor A."/>
            <person name="Grigoriev I.V."/>
            <person name="Nagy L.G."/>
            <person name="Martin F."/>
            <person name="Kauserud H."/>
        </authorList>
    </citation>
    <scope>NUCLEOTIDE SEQUENCE</scope>
    <source>
        <strain evidence="1">CBHHK182m</strain>
    </source>
</reference>
<evidence type="ECO:0000313" key="2">
    <source>
        <dbReference type="Proteomes" id="UP001215598"/>
    </source>
</evidence>
<dbReference type="Proteomes" id="UP001215598">
    <property type="component" value="Unassembled WGS sequence"/>
</dbReference>
<sequence length="193" mass="21889">MYTILRAKAGPGSRWVKGGRRQSPAIFTKRIFLLVIILLQLVSVENGARFGGEAEEFRLRRMLFTLRIKAAGSHQHFIYVPQRAYQALGNALLIHGIPQEVLFEAHVYFNLSQERRVGLKTEAKTYGEEVEGVDKCGTAKLSTTQRSVSIEEDESPRTRGCVPRIKSYRAKARIEIDESYGRDEGYELILSRS</sequence>
<proteinExistence type="predicted"/>
<comment type="caution">
    <text evidence="1">The sequence shown here is derived from an EMBL/GenBank/DDBJ whole genome shotgun (WGS) entry which is preliminary data.</text>
</comment>
<keyword evidence="2" id="KW-1185">Reference proteome</keyword>
<dbReference type="AlphaFoldDB" id="A0AAD7NII4"/>
<evidence type="ECO:0000313" key="1">
    <source>
        <dbReference type="EMBL" id="KAJ7761402.1"/>
    </source>
</evidence>
<accession>A0AAD7NII4</accession>
<name>A0AAD7NII4_9AGAR</name>